<evidence type="ECO:0000256" key="5">
    <source>
        <dbReference type="SAM" id="MobiDB-lite"/>
    </source>
</evidence>
<dbReference type="STRING" id="569365.A0A0D2BXW6"/>
<protein>
    <recommendedName>
        <fullName evidence="7">Xylanolytic transcriptional activator regulatory domain-containing protein</fullName>
    </recommendedName>
</protein>
<organism evidence="8 9">
    <name type="scientific">Cladophialophora immunda</name>
    <dbReference type="NCBI Taxonomy" id="569365"/>
    <lineage>
        <taxon>Eukaryota</taxon>
        <taxon>Fungi</taxon>
        <taxon>Dikarya</taxon>
        <taxon>Ascomycota</taxon>
        <taxon>Pezizomycotina</taxon>
        <taxon>Eurotiomycetes</taxon>
        <taxon>Chaetothyriomycetidae</taxon>
        <taxon>Chaetothyriales</taxon>
        <taxon>Herpotrichiellaceae</taxon>
        <taxon>Cladophialophora</taxon>
    </lineage>
</organism>
<evidence type="ECO:0000256" key="4">
    <source>
        <dbReference type="ARBA" id="ARBA00023242"/>
    </source>
</evidence>
<keyword evidence="2" id="KW-0238">DNA-binding</keyword>
<dbReference type="CDD" id="cd12148">
    <property type="entry name" value="fungal_TF_MHR"/>
    <property type="match status" value="1"/>
</dbReference>
<evidence type="ECO:0000256" key="6">
    <source>
        <dbReference type="SAM" id="Phobius"/>
    </source>
</evidence>
<dbReference type="InterPro" id="IPR051127">
    <property type="entry name" value="Fungal_SecMet_Regulators"/>
</dbReference>
<keyword evidence="6" id="KW-0472">Membrane</keyword>
<feature type="compositionally biased region" description="Basic and acidic residues" evidence="5">
    <location>
        <begin position="40"/>
        <end position="50"/>
    </location>
</feature>
<feature type="region of interest" description="Disordered" evidence="5">
    <location>
        <begin position="21"/>
        <end position="50"/>
    </location>
</feature>
<dbReference type="Proteomes" id="UP000054466">
    <property type="component" value="Unassembled WGS sequence"/>
</dbReference>
<feature type="transmembrane region" description="Helical" evidence="6">
    <location>
        <begin position="502"/>
        <end position="521"/>
    </location>
</feature>
<proteinExistence type="predicted"/>
<dbReference type="AlphaFoldDB" id="A0A0D2BXW6"/>
<dbReference type="PANTHER" id="PTHR47424:SF3">
    <property type="entry name" value="REGULATORY PROTEIN GAL4"/>
    <property type="match status" value="1"/>
</dbReference>
<evidence type="ECO:0000256" key="3">
    <source>
        <dbReference type="ARBA" id="ARBA00023163"/>
    </source>
</evidence>
<accession>A0A0D2BXW6</accession>
<keyword evidence="6" id="KW-1133">Transmembrane helix</keyword>
<keyword evidence="6" id="KW-0812">Transmembrane</keyword>
<dbReference type="EMBL" id="KN847045">
    <property type="protein sequence ID" value="KIW23938.1"/>
    <property type="molecule type" value="Genomic_DNA"/>
</dbReference>
<reference evidence="8 9" key="1">
    <citation type="submission" date="2015-01" db="EMBL/GenBank/DDBJ databases">
        <title>The Genome Sequence of Cladophialophora immunda CBS83496.</title>
        <authorList>
            <consortium name="The Broad Institute Genomics Platform"/>
            <person name="Cuomo C."/>
            <person name="de Hoog S."/>
            <person name="Gorbushina A."/>
            <person name="Stielow B."/>
            <person name="Teixiera M."/>
            <person name="Abouelleil A."/>
            <person name="Chapman S.B."/>
            <person name="Priest M."/>
            <person name="Young S.K."/>
            <person name="Wortman J."/>
            <person name="Nusbaum C."/>
            <person name="Birren B."/>
        </authorList>
    </citation>
    <scope>NUCLEOTIDE SEQUENCE [LARGE SCALE GENOMIC DNA]</scope>
    <source>
        <strain evidence="8 9">CBS 83496</strain>
    </source>
</reference>
<evidence type="ECO:0000259" key="7">
    <source>
        <dbReference type="SMART" id="SM00906"/>
    </source>
</evidence>
<dbReference type="GO" id="GO:0003677">
    <property type="term" value="F:DNA binding"/>
    <property type="evidence" value="ECO:0007669"/>
    <property type="project" value="UniProtKB-KW"/>
</dbReference>
<feature type="domain" description="Xylanolytic transcriptional activator regulatory" evidence="7">
    <location>
        <begin position="291"/>
        <end position="365"/>
    </location>
</feature>
<keyword evidence="3" id="KW-0804">Transcription</keyword>
<gene>
    <name evidence="8" type="ORF">PV07_09685</name>
</gene>
<dbReference type="GO" id="GO:0006351">
    <property type="term" value="P:DNA-templated transcription"/>
    <property type="evidence" value="ECO:0007669"/>
    <property type="project" value="InterPro"/>
</dbReference>
<keyword evidence="9" id="KW-1185">Reference proteome</keyword>
<sequence>MGNACTYGDADPHDSVLVQRQRCEGSAQQASPQTQPSFGHESDRGPREVRGITGTVTEGLLRVSSVLDVQVDCQPECQPYRSTPSPCHVQRPIALRRSRVCCEKIVQDPAGGHHSVFNLAGSMLHREGILTSPSTIPEPGCNSCSKVDAARFTEADWLAAAEPVIELGHFETNELIGFFEDYILPIYPCVEMSTVKNIVETIFHLAELGCVSSAQPLPYILSEKRIKLLKILLEVALLFKGVREGSIPKGLEGPKVDMMEGNVAEDPEIDDVVFLTLTTIYLIHREQIVRAWRLISRVTRMCLELGLHETRHIGRRGGGRDNPDFRQILFCCVNVLDRQVSVATGLPVSIPEDQPDPDCLELGAAQPFLSAMVEYYRICFAASRIMGGKPSNEGSRRNESQHLDSRVREVRDDFTLLLQQRTKTAPLERRTTERPLAILQTMLHARVNHLRMALRKEQISSAQNARDHRDTADIALKLAKDTISACCGIRNRGCFPRGFHSFFVYFVMSAVAVITSIFPALSPSDQDLYHVSLQDAIRFIDNSSRSSPNSQYSWFDLKTLKEYCHVLKQQRSETINLNFDPQFSELDMDSFSLMDFGDRWWDEGSSLIETTAPPDPTHDLGLLGCALMVDANQRHSPGEGSTQN</sequence>
<dbReference type="OrthoDB" id="103819at2759"/>
<dbReference type="InterPro" id="IPR007219">
    <property type="entry name" value="XnlR_reg_dom"/>
</dbReference>
<keyword evidence="1" id="KW-0805">Transcription regulation</keyword>
<keyword evidence="4" id="KW-0539">Nucleus</keyword>
<evidence type="ECO:0000313" key="8">
    <source>
        <dbReference type="EMBL" id="KIW23938.1"/>
    </source>
</evidence>
<evidence type="ECO:0000256" key="1">
    <source>
        <dbReference type="ARBA" id="ARBA00023015"/>
    </source>
</evidence>
<feature type="compositionally biased region" description="Low complexity" evidence="5">
    <location>
        <begin position="26"/>
        <end position="37"/>
    </location>
</feature>
<dbReference type="GeneID" id="27348879"/>
<dbReference type="PANTHER" id="PTHR47424">
    <property type="entry name" value="REGULATORY PROTEIN GAL4"/>
    <property type="match status" value="1"/>
</dbReference>
<dbReference type="HOGENOM" id="CLU_425124_0_0_1"/>
<dbReference type="RefSeq" id="XP_016244154.1">
    <property type="nucleotide sequence ID" value="XM_016396963.1"/>
</dbReference>
<evidence type="ECO:0000313" key="9">
    <source>
        <dbReference type="Proteomes" id="UP000054466"/>
    </source>
</evidence>
<dbReference type="SMART" id="SM00906">
    <property type="entry name" value="Fungal_trans"/>
    <property type="match status" value="1"/>
</dbReference>
<dbReference type="GO" id="GO:0008270">
    <property type="term" value="F:zinc ion binding"/>
    <property type="evidence" value="ECO:0007669"/>
    <property type="project" value="InterPro"/>
</dbReference>
<name>A0A0D2BXW6_9EURO</name>
<dbReference type="VEuPathDB" id="FungiDB:PV07_09685"/>
<evidence type="ECO:0000256" key="2">
    <source>
        <dbReference type="ARBA" id="ARBA00023125"/>
    </source>
</evidence>